<dbReference type="EMBL" id="JABEYC010000313">
    <property type="protein sequence ID" value="KAF4979219.1"/>
    <property type="molecule type" value="Genomic_DNA"/>
</dbReference>
<dbReference type="AlphaFoldDB" id="A0A8H4UMG8"/>
<name>A0A8H4UMG8_9HYPO</name>
<reference evidence="1" key="1">
    <citation type="journal article" date="2020" name="BMC Genomics">
        <title>Correction to: Identification and distribution of gene clusters required for synthesis of sphingolipid metabolism inhibitors in diverse species of the filamentous fungus Fusarium.</title>
        <authorList>
            <person name="Kim H.S."/>
            <person name="Lohmar J.M."/>
            <person name="Busman M."/>
            <person name="Brown D.W."/>
            <person name="Naumann T.A."/>
            <person name="Divon H.H."/>
            <person name="Lysoe E."/>
            <person name="Uhlig S."/>
            <person name="Proctor R.H."/>
        </authorList>
    </citation>
    <scope>NUCLEOTIDE SEQUENCE</scope>
    <source>
        <strain evidence="1">NRRL 22465</strain>
    </source>
</reference>
<comment type="caution">
    <text evidence="1">The sequence shown here is derived from an EMBL/GenBank/DDBJ whole genome shotgun (WGS) entry which is preliminary data.</text>
</comment>
<evidence type="ECO:0000313" key="2">
    <source>
        <dbReference type="Proteomes" id="UP000635477"/>
    </source>
</evidence>
<dbReference type="OrthoDB" id="4062651at2759"/>
<organism evidence="1 2">
    <name type="scientific">Fusarium zealandicum</name>
    <dbReference type="NCBI Taxonomy" id="1053134"/>
    <lineage>
        <taxon>Eukaryota</taxon>
        <taxon>Fungi</taxon>
        <taxon>Dikarya</taxon>
        <taxon>Ascomycota</taxon>
        <taxon>Pezizomycotina</taxon>
        <taxon>Sordariomycetes</taxon>
        <taxon>Hypocreomycetidae</taxon>
        <taxon>Hypocreales</taxon>
        <taxon>Nectriaceae</taxon>
        <taxon>Fusarium</taxon>
        <taxon>Fusarium staphyleae species complex</taxon>
    </lineage>
</organism>
<sequence>MDRNLSSRVVENSLIDKYLSARFQDDEDEEDAVRDQLPSAITEAGQAILDRLAPPSALLSSGLHLALFPQQFVFNLVTIGRHLKLLLEGSIIPTRNIQDAREGLRKGSF</sequence>
<gene>
    <name evidence="1" type="ORF">FZEAL_4528</name>
</gene>
<reference evidence="1" key="2">
    <citation type="submission" date="2020-05" db="EMBL/GenBank/DDBJ databases">
        <authorList>
            <person name="Kim H.-S."/>
            <person name="Proctor R.H."/>
            <person name="Brown D.W."/>
        </authorList>
    </citation>
    <scope>NUCLEOTIDE SEQUENCE</scope>
    <source>
        <strain evidence="1">NRRL 22465</strain>
    </source>
</reference>
<keyword evidence="2" id="KW-1185">Reference proteome</keyword>
<evidence type="ECO:0000313" key="1">
    <source>
        <dbReference type="EMBL" id="KAF4979219.1"/>
    </source>
</evidence>
<dbReference type="Proteomes" id="UP000635477">
    <property type="component" value="Unassembled WGS sequence"/>
</dbReference>
<accession>A0A8H4UMG8</accession>
<protein>
    <submittedName>
        <fullName evidence="1">Uncharacterized protein</fullName>
    </submittedName>
</protein>
<proteinExistence type="predicted"/>